<dbReference type="PANTHER" id="PTHR46401:SF2">
    <property type="entry name" value="GLYCOSYLTRANSFERASE WBBK-RELATED"/>
    <property type="match status" value="1"/>
</dbReference>
<dbReference type="Gene3D" id="3.40.50.2000">
    <property type="entry name" value="Glycogen Phosphorylase B"/>
    <property type="match status" value="2"/>
</dbReference>
<comment type="caution">
    <text evidence="4">The sequence shown here is derived from an EMBL/GenBank/DDBJ whole genome shotgun (WGS) entry which is preliminary data.</text>
</comment>
<dbReference type="GO" id="GO:0009103">
    <property type="term" value="P:lipopolysaccharide biosynthetic process"/>
    <property type="evidence" value="ECO:0007669"/>
    <property type="project" value="TreeGrafter"/>
</dbReference>
<accession>A0A3D8YDE8</accession>
<dbReference type="RefSeq" id="WP_115830579.1">
    <property type="nucleotide sequence ID" value="NZ_QNUL01000005.1"/>
</dbReference>
<dbReference type="InterPro" id="IPR028098">
    <property type="entry name" value="Glyco_trans_4-like_N"/>
</dbReference>
<keyword evidence="1 4" id="KW-0808">Transferase</keyword>
<dbReference type="Proteomes" id="UP000256373">
    <property type="component" value="Unassembled WGS sequence"/>
</dbReference>
<protein>
    <submittedName>
        <fullName evidence="4">Glycosyltransferase family 1 protein</fullName>
    </submittedName>
</protein>
<evidence type="ECO:0000259" key="3">
    <source>
        <dbReference type="Pfam" id="PF13439"/>
    </source>
</evidence>
<evidence type="ECO:0000313" key="5">
    <source>
        <dbReference type="Proteomes" id="UP000256373"/>
    </source>
</evidence>
<dbReference type="InterPro" id="IPR001296">
    <property type="entry name" value="Glyco_trans_1"/>
</dbReference>
<proteinExistence type="predicted"/>
<feature type="domain" description="Glycosyltransferase subfamily 4-like N-terminal" evidence="3">
    <location>
        <begin position="67"/>
        <end position="150"/>
    </location>
</feature>
<feature type="domain" description="Glycosyl transferase family 1" evidence="2">
    <location>
        <begin position="161"/>
        <end position="297"/>
    </location>
</feature>
<dbReference type="GO" id="GO:0016757">
    <property type="term" value="F:glycosyltransferase activity"/>
    <property type="evidence" value="ECO:0007669"/>
    <property type="project" value="InterPro"/>
</dbReference>
<name>A0A3D8YDE8_9BACT</name>
<evidence type="ECO:0000259" key="2">
    <source>
        <dbReference type="Pfam" id="PF00534"/>
    </source>
</evidence>
<evidence type="ECO:0000256" key="1">
    <source>
        <dbReference type="ARBA" id="ARBA00022679"/>
    </source>
</evidence>
<reference evidence="4 5" key="1">
    <citation type="submission" date="2018-07" db="EMBL/GenBank/DDBJ databases">
        <title>Dyadobacter roseus sp. nov., isolated from rose rhizosphere soil.</title>
        <authorList>
            <person name="Chen L."/>
        </authorList>
    </citation>
    <scope>NUCLEOTIDE SEQUENCE [LARGE SCALE GENOMIC DNA]</scope>
    <source>
        <strain evidence="4 5">RS19</strain>
    </source>
</reference>
<dbReference type="Pfam" id="PF00534">
    <property type="entry name" value="Glycos_transf_1"/>
    <property type="match status" value="1"/>
</dbReference>
<dbReference type="SUPFAM" id="SSF53756">
    <property type="entry name" value="UDP-Glycosyltransferase/glycogen phosphorylase"/>
    <property type="match status" value="1"/>
</dbReference>
<dbReference type="AlphaFoldDB" id="A0A3D8YDE8"/>
<sequence>MKYPNTGLYQFCLQLGKALYAQCHPEQMSFYLPEKAKDVFGTEKNVLLQHSLHKFFFPLLRDTAVWHSTFQGTMYYPASRKVKIVATIHDLNFLYEEHIGEGERKRNLERLQLKINRADHIVGISQFVLNDLKKHLSVEEKPMSVIYNGCYIEHLDHVVKPQLAVNKPFLFTIGTIAAKKNFHVLPSLLVGNDWSLVIAGIVVEETYKQRIIDEAQKHGVLDRVIFTGGISENDKKWYLENCLAFTFPSIAEGFGLPVIEAMYFGKPTFLSTSTALPEIGGKDAYYFEDFDPESMRQTLSKGLVHYKQTSPSELIKKHAASFSWEQAAQEYMKVYRSVMAH</sequence>
<organism evidence="4 5">
    <name type="scientific">Dyadobacter luteus</name>
    <dbReference type="NCBI Taxonomy" id="2259619"/>
    <lineage>
        <taxon>Bacteria</taxon>
        <taxon>Pseudomonadati</taxon>
        <taxon>Bacteroidota</taxon>
        <taxon>Cytophagia</taxon>
        <taxon>Cytophagales</taxon>
        <taxon>Spirosomataceae</taxon>
        <taxon>Dyadobacter</taxon>
    </lineage>
</organism>
<evidence type="ECO:0000313" key="4">
    <source>
        <dbReference type="EMBL" id="REA62547.1"/>
    </source>
</evidence>
<dbReference type="OrthoDB" id="9801609at2"/>
<keyword evidence="5" id="KW-1185">Reference proteome</keyword>
<dbReference type="EMBL" id="QNUL01000005">
    <property type="protein sequence ID" value="REA62547.1"/>
    <property type="molecule type" value="Genomic_DNA"/>
</dbReference>
<gene>
    <name evidence="4" type="ORF">DSL64_08805</name>
</gene>
<dbReference type="Pfam" id="PF13439">
    <property type="entry name" value="Glyco_transf_4"/>
    <property type="match status" value="1"/>
</dbReference>
<dbReference type="PANTHER" id="PTHR46401">
    <property type="entry name" value="GLYCOSYLTRANSFERASE WBBK-RELATED"/>
    <property type="match status" value="1"/>
</dbReference>
<dbReference type="CDD" id="cd03809">
    <property type="entry name" value="GT4_MtfB-like"/>
    <property type="match status" value="1"/>
</dbReference>